<evidence type="ECO:0000313" key="2">
    <source>
        <dbReference type="EMBL" id="NYJ25920.1"/>
    </source>
</evidence>
<reference evidence="2 3" key="1">
    <citation type="submission" date="2020-07" db="EMBL/GenBank/DDBJ databases">
        <title>Sequencing the genomes of 1000 actinobacteria strains.</title>
        <authorList>
            <person name="Klenk H.-P."/>
        </authorList>
    </citation>
    <scope>NUCLEOTIDE SEQUENCE [LARGE SCALE GENOMIC DNA]</scope>
    <source>
        <strain evidence="2 3">DSM 15165</strain>
    </source>
</reference>
<name>A0A853D4J0_9MICO</name>
<evidence type="ECO:0000313" key="3">
    <source>
        <dbReference type="Proteomes" id="UP000578352"/>
    </source>
</evidence>
<comment type="caution">
    <text evidence="2">The sequence shown here is derived from an EMBL/GenBank/DDBJ whole genome shotgun (WGS) entry which is preliminary data.</text>
</comment>
<dbReference type="Proteomes" id="UP000578352">
    <property type="component" value="Unassembled WGS sequence"/>
</dbReference>
<protein>
    <submittedName>
        <fullName evidence="2">Uncharacterized protein</fullName>
    </submittedName>
</protein>
<gene>
    <name evidence="2" type="ORF">HNR13_004207</name>
</gene>
<proteinExistence type="predicted"/>
<dbReference type="RefSeq" id="WP_179608888.1">
    <property type="nucleotide sequence ID" value="NZ_BAABEH010000001.1"/>
</dbReference>
<feature type="region of interest" description="Disordered" evidence="1">
    <location>
        <begin position="1"/>
        <end position="31"/>
    </location>
</feature>
<organism evidence="2 3">
    <name type="scientific">Leifsonia shinshuensis</name>
    <dbReference type="NCBI Taxonomy" id="150026"/>
    <lineage>
        <taxon>Bacteria</taxon>
        <taxon>Bacillati</taxon>
        <taxon>Actinomycetota</taxon>
        <taxon>Actinomycetes</taxon>
        <taxon>Micrococcales</taxon>
        <taxon>Microbacteriaceae</taxon>
        <taxon>Leifsonia</taxon>
    </lineage>
</organism>
<accession>A0A853D4J0</accession>
<dbReference type="AlphaFoldDB" id="A0A853D4J0"/>
<sequence length="107" mass="11574">MSTSLPSTAIPKPPRLHPAPPSLHRFHRPTPGTTASVVVATARFLTTLVGTDVLASMPANRAVLSDLLDLEVTEHGYRLLVAPMIGGPRPTDEEVFAHTSWWFGQLP</sequence>
<evidence type="ECO:0000256" key="1">
    <source>
        <dbReference type="SAM" id="MobiDB-lite"/>
    </source>
</evidence>
<dbReference type="EMBL" id="JACCFL010000001">
    <property type="protein sequence ID" value="NYJ25920.1"/>
    <property type="molecule type" value="Genomic_DNA"/>
</dbReference>
<feature type="compositionally biased region" description="Pro residues" evidence="1">
    <location>
        <begin position="11"/>
        <end position="21"/>
    </location>
</feature>